<accession>A0A8J2P7J3</accession>
<dbReference type="InterPro" id="IPR045888">
    <property type="entry name" value="Erv"/>
</dbReference>
<evidence type="ECO:0000256" key="1">
    <source>
        <dbReference type="ARBA" id="ARBA00004257"/>
    </source>
</evidence>
<evidence type="ECO:0000256" key="6">
    <source>
        <dbReference type="ARBA" id="ARBA00023136"/>
    </source>
</evidence>
<name>A0A8J2P7J3_9HEXA</name>
<evidence type="ECO:0000313" key="13">
    <source>
        <dbReference type="Proteomes" id="UP000708208"/>
    </source>
</evidence>
<feature type="compositionally biased region" description="Basic and acidic residues" evidence="8">
    <location>
        <begin position="127"/>
        <end position="150"/>
    </location>
</feature>
<evidence type="ECO:0000256" key="5">
    <source>
        <dbReference type="ARBA" id="ARBA00022989"/>
    </source>
</evidence>
<evidence type="ECO:0000313" key="12">
    <source>
        <dbReference type="EMBL" id="CAG7734840.1"/>
    </source>
</evidence>
<organism evidence="12 13">
    <name type="scientific">Allacma fusca</name>
    <dbReference type="NCBI Taxonomy" id="39272"/>
    <lineage>
        <taxon>Eukaryota</taxon>
        <taxon>Metazoa</taxon>
        <taxon>Ecdysozoa</taxon>
        <taxon>Arthropoda</taxon>
        <taxon>Hexapoda</taxon>
        <taxon>Collembola</taxon>
        <taxon>Symphypleona</taxon>
        <taxon>Sminthuridae</taxon>
        <taxon>Allacma</taxon>
    </lineage>
</organism>
<evidence type="ECO:0000256" key="2">
    <source>
        <dbReference type="ARBA" id="ARBA00004457"/>
    </source>
</evidence>
<keyword evidence="13" id="KW-1185">Reference proteome</keyword>
<dbReference type="PANTHER" id="PTHR10984:SF25">
    <property type="entry name" value="ENDOPLASMIC RETICULUM-GOLGI INTERMEDIATE COMPARTMENT PROTEIN 3"/>
    <property type="match status" value="1"/>
</dbReference>
<keyword evidence="5 9" id="KW-1133">Transmembrane helix</keyword>
<protein>
    <recommendedName>
        <fullName evidence="7">Endoplasmic reticulum-Golgi intermediate compartment protein 3</fullName>
    </recommendedName>
</protein>
<feature type="domain" description="Endoplasmic reticulum vesicle transporter C-terminal" evidence="10">
    <location>
        <begin position="172"/>
        <end position="388"/>
    </location>
</feature>
<feature type="domain" description="Endoplasmic reticulum vesicle transporter N-terminal" evidence="11">
    <location>
        <begin position="9"/>
        <end position="98"/>
    </location>
</feature>
<evidence type="ECO:0000259" key="10">
    <source>
        <dbReference type="Pfam" id="PF07970"/>
    </source>
</evidence>
<dbReference type="GO" id="GO:0006890">
    <property type="term" value="P:retrograde vesicle-mediated transport, Golgi to endoplasmic reticulum"/>
    <property type="evidence" value="ECO:0007669"/>
    <property type="project" value="TreeGrafter"/>
</dbReference>
<dbReference type="PANTHER" id="PTHR10984">
    <property type="entry name" value="ENDOPLASMIC RETICULUM-GOLGI INTERMEDIATE COMPARTMENT PROTEIN"/>
    <property type="match status" value="1"/>
</dbReference>
<evidence type="ECO:0000256" key="8">
    <source>
        <dbReference type="SAM" id="MobiDB-lite"/>
    </source>
</evidence>
<proteinExistence type="inferred from homology"/>
<dbReference type="GO" id="GO:0000139">
    <property type="term" value="C:Golgi membrane"/>
    <property type="evidence" value="ECO:0007669"/>
    <property type="project" value="TreeGrafter"/>
</dbReference>
<sequence length="407" mass="45138">MQSALWERLRDFDAYPKPLEDFRIKTLGGGTVTIISTICMCFLFMSELMDFCTPRIQEELFVDSSRSHKLRINIDIVFPKVSCSYLSMDIMDSSGEQQTSFDHNIFKKSLDSKGNPKEETATAVILNEHKKEGKGDGDGHGHDHGEKEGEGQQSSTSTTESTAIEKKGCGSCYGAESKHYKCCNTCEEVREAYRLKGWALKNPQEIVQCASMAKELKNVFDEGCQLYGYLEVNKVSGSFHIAPGKSFSLNHVHVHDVQPFSSSQFNMTHRIQSLTFGENIPGKTNPVDGIEGTATEESTMFQYYLKIVPMTYEKLDGTSIFTNQFSTTRHQKVVSSFSGEAGMPGVFFSYEISPIMVKMTEKSRSFGHFATGVCAIIGGVFTVAGLIDSTIYKSSKVLKKLEIGKAG</sequence>
<dbReference type="EMBL" id="CAJVCH010277477">
    <property type="protein sequence ID" value="CAG7734840.1"/>
    <property type="molecule type" value="Genomic_DNA"/>
</dbReference>
<gene>
    <name evidence="12" type="ORF">AFUS01_LOCUS23205</name>
</gene>
<dbReference type="GO" id="GO:0033116">
    <property type="term" value="C:endoplasmic reticulum-Golgi intermediate compartment membrane"/>
    <property type="evidence" value="ECO:0007669"/>
    <property type="project" value="UniProtKB-SubCell"/>
</dbReference>
<feature type="transmembrane region" description="Helical" evidence="9">
    <location>
        <begin position="26"/>
        <end position="45"/>
    </location>
</feature>
<dbReference type="GO" id="GO:0030134">
    <property type="term" value="C:COPII-coated ER to Golgi transport vesicle"/>
    <property type="evidence" value="ECO:0007669"/>
    <property type="project" value="TreeGrafter"/>
</dbReference>
<keyword evidence="6 9" id="KW-0472">Membrane</keyword>
<evidence type="ECO:0000256" key="9">
    <source>
        <dbReference type="SAM" id="Phobius"/>
    </source>
</evidence>
<reference evidence="12" key="1">
    <citation type="submission" date="2021-06" db="EMBL/GenBank/DDBJ databases">
        <authorList>
            <person name="Hodson N. C."/>
            <person name="Mongue J. A."/>
            <person name="Jaron S. K."/>
        </authorList>
    </citation>
    <scope>NUCLEOTIDE SEQUENCE</scope>
</reference>
<dbReference type="GO" id="GO:0006888">
    <property type="term" value="P:endoplasmic reticulum to Golgi vesicle-mediated transport"/>
    <property type="evidence" value="ECO:0007669"/>
    <property type="project" value="TreeGrafter"/>
</dbReference>
<evidence type="ECO:0000256" key="4">
    <source>
        <dbReference type="ARBA" id="ARBA00022692"/>
    </source>
</evidence>
<dbReference type="InterPro" id="IPR039542">
    <property type="entry name" value="Erv_N"/>
</dbReference>
<comment type="subcellular location">
    <subcellularLocation>
        <location evidence="2">Endoplasmic reticulum-Golgi intermediate compartment membrane</location>
        <topology evidence="2">Multi-pass membrane protein</topology>
    </subcellularLocation>
    <subcellularLocation>
        <location evidence="1">Golgi apparatus</location>
        <location evidence="1">cis-Golgi network membrane</location>
        <topology evidence="1">Multi-pass membrane protein</topology>
    </subcellularLocation>
</comment>
<keyword evidence="4 9" id="KW-0812">Transmembrane</keyword>
<dbReference type="InterPro" id="IPR012936">
    <property type="entry name" value="Erv_C"/>
</dbReference>
<dbReference type="Pfam" id="PF13850">
    <property type="entry name" value="ERGIC_N"/>
    <property type="match status" value="1"/>
</dbReference>
<feature type="transmembrane region" description="Helical" evidence="9">
    <location>
        <begin position="366"/>
        <end position="387"/>
    </location>
</feature>
<feature type="compositionally biased region" description="Low complexity" evidence="8">
    <location>
        <begin position="151"/>
        <end position="160"/>
    </location>
</feature>
<dbReference type="AlphaFoldDB" id="A0A8J2P7J3"/>
<dbReference type="Proteomes" id="UP000708208">
    <property type="component" value="Unassembled WGS sequence"/>
</dbReference>
<comment type="similarity">
    <text evidence="3">Belongs to the ERGIC family.</text>
</comment>
<evidence type="ECO:0000256" key="3">
    <source>
        <dbReference type="ARBA" id="ARBA00005648"/>
    </source>
</evidence>
<dbReference type="GO" id="GO:0005789">
    <property type="term" value="C:endoplasmic reticulum membrane"/>
    <property type="evidence" value="ECO:0007669"/>
    <property type="project" value="TreeGrafter"/>
</dbReference>
<comment type="caution">
    <text evidence="12">The sequence shown here is derived from an EMBL/GenBank/DDBJ whole genome shotgun (WGS) entry which is preliminary data.</text>
</comment>
<evidence type="ECO:0000256" key="7">
    <source>
        <dbReference type="ARBA" id="ARBA00040493"/>
    </source>
</evidence>
<dbReference type="Pfam" id="PF07970">
    <property type="entry name" value="COPIIcoated_ERV"/>
    <property type="match status" value="1"/>
</dbReference>
<feature type="region of interest" description="Disordered" evidence="8">
    <location>
        <begin position="126"/>
        <end position="160"/>
    </location>
</feature>
<dbReference type="OrthoDB" id="270930at2759"/>
<evidence type="ECO:0000259" key="11">
    <source>
        <dbReference type="Pfam" id="PF13850"/>
    </source>
</evidence>